<gene>
    <name evidence="2" type="ORF">GQ602_007419</name>
</gene>
<dbReference type="InterPro" id="IPR013783">
    <property type="entry name" value="Ig-like_fold"/>
</dbReference>
<dbReference type="Gene3D" id="2.60.40.10">
    <property type="entry name" value="Immunoglobulins"/>
    <property type="match status" value="1"/>
</dbReference>
<name>A0A8H4Q079_9HYPO</name>
<dbReference type="Proteomes" id="UP000562929">
    <property type="component" value="Unassembled WGS sequence"/>
</dbReference>
<evidence type="ECO:0000313" key="3">
    <source>
        <dbReference type="Proteomes" id="UP000562929"/>
    </source>
</evidence>
<reference evidence="2 3" key="1">
    <citation type="journal article" date="2020" name="G3 (Bethesda)">
        <title>Genetic Underpinnings of Host Manipulation by Ophiocordyceps as Revealed by Comparative Transcriptomics.</title>
        <authorList>
            <person name="Will I."/>
            <person name="Das B."/>
            <person name="Trinh T."/>
            <person name="Brachmann A."/>
            <person name="Ohm R.A."/>
            <person name="de Bekker C."/>
        </authorList>
    </citation>
    <scope>NUCLEOTIDE SEQUENCE [LARGE SCALE GENOMIC DNA]</scope>
    <source>
        <strain evidence="2 3">EC05</strain>
    </source>
</reference>
<accession>A0A8H4Q079</accession>
<dbReference type="OrthoDB" id="5364946at2759"/>
<feature type="compositionally biased region" description="Low complexity" evidence="1">
    <location>
        <begin position="122"/>
        <end position="144"/>
    </location>
</feature>
<sequence>MSAIQLSFSLRVSSGVKTVHLLGSWDGYAGQLPLSKDRSASKSGTWKGTFRFQNSTLEAGRRYWYYYIVDGYHVAHNPGVASTTEPTTGRELNILDVPADKSQSSSSSSSSSSHRSSHKSSSHGSSSHKSSTHSSSSSSSSSSSPPRDHRNRGSLSVDIPKGRPLSMSQIKAPKPVSPNMAKHILDSDYDTLEELTTRFGSTGLDDYSYQHHVGMSPVSSTGSSSLSYRSDGSSSPGSSRSGYSTPNSDLGSCTCERYGITRKGERVKLDCGGRRCGYGEESSCSSGASDGEREPRRYTKRSQRRNGIVVR</sequence>
<keyword evidence="3" id="KW-1185">Reference proteome</keyword>
<feature type="compositionally biased region" description="Low complexity" evidence="1">
    <location>
        <begin position="216"/>
        <end position="245"/>
    </location>
</feature>
<comment type="caution">
    <text evidence="2">The sequence shown here is derived from an EMBL/GenBank/DDBJ whole genome shotgun (WGS) entry which is preliminary data.</text>
</comment>
<feature type="region of interest" description="Disordered" evidence="1">
    <location>
        <begin position="271"/>
        <end position="311"/>
    </location>
</feature>
<dbReference type="AlphaFoldDB" id="A0A8H4Q079"/>
<feature type="region of interest" description="Disordered" evidence="1">
    <location>
        <begin position="216"/>
        <end position="249"/>
    </location>
</feature>
<evidence type="ECO:0000313" key="2">
    <source>
        <dbReference type="EMBL" id="KAF4580359.1"/>
    </source>
</evidence>
<organism evidence="2 3">
    <name type="scientific">Ophiocordyceps camponoti-floridani</name>
    <dbReference type="NCBI Taxonomy" id="2030778"/>
    <lineage>
        <taxon>Eukaryota</taxon>
        <taxon>Fungi</taxon>
        <taxon>Dikarya</taxon>
        <taxon>Ascomycota</taxon>
        <taxon>Pezizomycotina</taxon>
        <taxon>Sordariomycetes</taxon>
        <taxon>Hypocreomycetidae</taxon>
        <taxon>Hypocreales</taxon>
        <taxon>Ophiocordycipitaceae</taxon>
        <taxon>Ophiocordyceps</taxon>
    </lineage>
</organism>
<feature type="compositionally biased region" description="Low complexity" evidence="1">
    <location>
        <begin position="101"/>
        <end position="114"/>
    </location>
</feature>
<dbReference type="PANTHER" id="PTHR40625">
    <property type="entry name" value="GTP-BINDING PROTEIN ESDC-RELATED"/>
    <property type="match status" value="1"/>
</dbReference>
<dbReference type="EMBL" id="JAACLJ010000011">
    <property type="protein sequence ID" value="KAF4580359.1"/>
    <property type="molecule type" value="Genomic_DNA"/>
</dbReference>
<proteinExistence type="predicted"/>
<protein>
    <submittedName>
        <fullName evidence="2">GTP-binding protein EsdC</fullName>
    </submittedName>
</protein>
<dbReference type="SUPFAM" id="SSF81296">
    <property type="entry name" value="E set domains"/>
    <property type="match status" value="1"/>
</dbReference>
<feature type="region of interest" description="Disordered" evidence="1">
    <location>
        <begin position="98"/>
        <end position="181"/>
    </location>
</feature>
<evidence type="ECO:0000256" key="1">
    <source>
        <dbReference type="SAM" id="MobiDB-lite"/>
    </source>
</evidence>
<dbReference type="PANTHER" id="PTHR40625:SF2">
    <property type="entry name" value="GTP-BINDING PROTEIN ESDC"/>
    <property type="match status" value="1"/>
</dbReference>
<feature type="compositionally biased region" description="Low complexity" evidence="1">
    <location>
        <begin position="279"/>
        <end position="289"/>
    </location>
</feature>
<dbReference type="InterPro" id="IPR014756">
    <property type="entry name" value="Ig_E-set"/>
</dbReference>